<protein>
    <submittedName>
        <fullName evidence="4">Uncharacterized protein</fullName>
    </submittedName>
</protein>
<organism evidence="4">
    <name type="scientific">Chrysotila carterae</name>
    <name type="common">Marine alga</name>
    <name type="synonym">Syracosphaera carterae</name>
    <dbReference type="NCBI Taxonomy" id="13221"/>
    <lineage>
        <taxon>Eukaryota</taxon>
        <taxon>Haptista</taxon>
        <taxon>Haptophyta</taxon>
        <taxon>Prymnesiophyceae</taxon>
        <taxon>Isochrysidales</taxon>
        <taxon>Isochrysidaceae</taxon>
        <taxon>Chrysotila</taxon>
    </lineage>
</organism>
<accession>A0A7S4B6I2</accession>
<evidence type="ECO:0000256" key="1">
    <source>
        <dbReference type="ARBA" id="ARBA00022737"/>
    </source>
</evidence>
<dbReference type="EMBL" id="HBIZ01013955">
    <property type="protein sequence ID" value="CAE0755909.1"/>
    <property type="molecule type" value="Transcribed_RNA"/>
</dbReference>
<dbReference type="GO" id="GO:0051879">
    <property type="term" value="F:Hsp90 protein binding"/>
    <property type="evidence" value="ECO:0007669"/>
    <property type="project" value="TreeGrafter"/>
</dbReference>
<gene>
    <name evidence="4" type="ORF">PCAR00345_LOCUS8497</name>
</gene>
<dbReference type="SUPFAM" id="SSF48452">
    <property type="entry name" value="TPR-like"/>
    <property type="match status" value="1"/>
</dbReference>
<dbReference type="PANTHER" id="PTHR22904">
    <property type="entry name" value="TPR REPEAT CONTAINING PROTEIN"/>
    <property type="match status" value="1"/>
</dbReference>
<sequence length="261" mass="28069">MADAQQHAVVSRLKAAANEAIARTDASKAVELLTSAIALDSKMAVLYNNRAYAHSLLSQHVLALADARMSMVLAPGSSKGCLRAGRALLGLERYEEAEEVLFSASQRFPQDYLLKEALADVEAARNNDAALNGGVSASEAEKLKAIESKESNERVGLESSYYYAAVPSSQLKLPVTTPERILLANAGPDGSQATPAVDGSDANRPMQLAAAGTVQRDIEQKGLDSYYYAHAREKDYHVPTVPKRIEADGSLTPWRPSPKTR</sequence>
<dbReference type="AlphaFoldDB" id="A0A7S4B6I2"/>
<dbReference type="Gene3D" id="1.25.40.10">
    <property type="entry name" value="Tetratricopeptide repeat domain"/>
    <property type="match status" value="1"/>
</dbReference>
<dbReference type="InterPro" id="IPR011990">
    <property type="entry name" value="TPR-like_helical_dom_sf"/>
</dbReference>
<keyword evidence="1" id="KW-0677">Repeat</keyword>
<dbReference type="SMART" id="SM00028">
    <property type="entry name" value="TPR"/>
    <property type="match status" value="3"/>
</dbReference>
<name>A0A7S4B6I2_CHRCT</name>
<reference evidence="4" key="1">
    <citation type="submission" date="2021-01" db="EMBL/GenBank/DDBJ databases">
        <authorList>
            <person name="Corre E."/>
            <person name="Pelletier E."/>
            <person name="Niang G."/>
            <person name="Scheremetjew M."/>
            <person name="Finn R."/>
            <person name="Kale V."/>
            <person name="Holt S."/>
            <person name="Cochrane G."/>
            <person name="Meng A."/>
            <person name="Brown T."/>
            <person name="Cohen L."/>
        </authorList>
    </citation>
    <scope>NUCLEOTIDE SEQUENCE</scope>
    <source>
        <strain evidence="4">CCMP645</strain>
    </source>
</reference>
<feature type="region of interest" description="Disordered" evidence="3">
    <location>
        <begin position="239"/>
        <end position="261"/>
    </location>
</feature>
<evidence type="ECO:0000313" key="4">
    <source>
        <dbReference type="EMBL" id="CAE0755909.1"/>
    </source>
</evidence>
<evidence type="ECO:0000256" key="3">
    <source>
        <dbReference type="SAM" id="MobiDB-lite"/>
    </source>
</evidence>
<proteinExistence type="predicted"/>
<keyword evidence="2" id="KW-0802">TPR repeat</keyword>
<evidence type="ECO:0000256" key="2">
    <source>
        <dbReference type="ARBA" id="ARBA00022803"/>
    </source>
</evidence>
<dbReference type="PANTHER" id="PTHR22904:SF533">
    <property type="entry name" value="HSP70-HSP90 ORGANIZING PROTEIN 3"/>
    <property type="match status" value="1"/>
</dbReference>
<dbReference type="InterPro" id="IPR019734">
    <property type="entry name" value="TPR_rpt"/>
</dbReference>